<dbReference type="InterPro" id="IPR001506">
    <property type="entry name" value="Peptidase_M12A"/>
</dbReference>
<dbReference type="GO" id="GO:0004222">
    <property type="term" value="F:metalloendopeptidase activity"/>
    <property type="evidence" value="ECO:0007669"/>
    <property type="project" value="UniProtKB-UniRule"/>
</dbReference>
<dbReference type="EC" id="3.4.24.-" evidence="2"/>
<dbReference type="OrthoDB" id="291007at2759"/>
<dbReference type="Pfam" id="PF01400">
    <property type="entry name" value="Astacin"/>
    <property type="match status" value="1"/>
</dbReference>
<dbReference type="GO" id="GO:0008270">
    <property type="term" value="F:zinc ion binding"/>
    <property type="evidence" value="ECO:0007669"/>
    <property type="project" value="UniProtKB-UniRule"/>
</dbReference>
<dbReference type="PROSITE" id="PS51864">
    <property type="entry name" value="ASTACIN"/>
    <property type="match status" value="1"/>
</dbReference>
<keyword evidence="1 2" id="KW-0862">Zinc</keyword>
<keyword evidence="1 2" id="KW-0482">Metalloprotease</keyword>
<dbReference type="Gene3D" id="3.40.390.10">
    <property type="entry name" value="Collagenase (Catalytic Domain)"/>
    <property type="match status" value="1"/>
</dbReference>
<name>A0A1W0WCA7_HYPEX</name>
<feature type="binding site" evidence="1">
    <location>
        <position position="176"/>
    </location>
    <ligand>
        <name>Zn(2+)</name>
        <dbReference type="ChEBI" id="CHEBI:29105"/>
        <note>catalytic</note>
    </ligand>
</feature>
<feature type="domain" description="Peptidase M12A" evidence="3">
    <location>
        <begin position="73"/>
        <end position="272"/>
    </location>
</feature>
<dbReference type="PANTHER" id="PTHR10127:SF850">
    <property type="entry name" value="METALLOENDOPEPTIDASE"/>
    <property type="match status" value="1"/>
</dbReference>
<dbReference type="EMBL" id="MTYJ01000135">
    <property type="protein sequence ID" value="OQV12841.1"/>
    <property type="molecule type" value="Genomic_DNA"/>
</dbReference>
<reference evidence="5" key="1">
    <citation type="submission" date="2017-01" db="EMBL/GenBank/DDBJ databases">
        <title>Comparative genomics of anhydrobiosis in the tardigrade Hypsibius dujardini.</title>
        <authorList>
            <person name="Yoshida Y."/>
            <person name="Koutsovoulos G."/>
            <person name="Laetsch D."/>
            <person name="Stevens L."/>
            <person name="Kumar S."/>
            <person name="Horikawa D."/>
            <person name="Ishino K."/>
            <person name="Komine S."/>
            <person name="Tomita M."/>
            <person name="Blaxter M."/>
            <person name="Arakawa K."/>
        </authorList>
    </citation>
    <scope>NUCLEOTIDE SEQUENCE [LARGE SCALE GENOMIC DNA]</scope>
    <source>
        <strain evidence="5">Z151</strain>
    </source>
</reference>
<comment type="cofactor">
    <cofactor evidence="1 2">
        <name>Zn(2+)</name>
        <dbReference type="ChEBI" id="CHEBI:29105"/>
    </cofactor>
    <text evidence="1 2">Binds 1 zinc ion per subunit.</text>
</comment>
<sequence length="287" mass="32672">MRTCVRDGCGLGRALQSSSVPKELPADWRERLTDSVYNYHVNRSADSGKNNNRFEGDIASRPDDGRRRITPISGVVDRDLMWLDKIVPYEINIQFGNDEKKLILEAMADMAAKTCLIFREQNAKDTSYISFTRRDSGCWSYIGRQGGPQAINLAPGCVDKIGTVQHEVMHAISFYHEQSRLDRDDHVLVIWSNIQFGTNNTNFQKSIRTSARDLPYDYDSIMHYAFNQFAKNPKYPTLIPVQPAHFGRKNLGSRDVMSAGDVEKIRRIIRRDFDRSGKAVILATCAF</sequence>
<dbReference type="GO" id="GO:0006508">
    <property type="term" value="P:proteolysis"/>
    <property type="evidence" value="ECO:0007669"/>
    <property type="project" value="UniProtKB-KW"/>
</dbReference>
<proteinExistence type="predicted"/>
<accession>A0A1W0WCA7</accession>
<evidence type="ECO:0000256" key="1">
    <source>
        <dbReference type="PROSITE-ProRule" id="PRU01211"/>
    </source>
</evidence>
<evidence type="ECO:0000256" key="2">
    <source>
        <dbReference type="RuleBase" id="RU361183"/>
    </source>
</evidence>
<protein>
    <recommendedName>
        <fullName evidence="2">Metalloendopeptidase</fullName>
        <ecNumber evidence="2">3.4.24.-</ecNumber>
    </recommendedName>
</protein>
<evidence type="ECO:0000259" key="3">
    <source>
        <dbReference type="PROSITE" id="PS51864"/>
    </source>
</evidence>
<evidence type="ECO:0000313" key="5">
    <source>
        <dbReference type="Proteomes" id="UP000192578"/>
    </source>
</evidence>
<dbReference type="InterPro" id="IPR024079">
    <property type="entry name" value="MetalloPept_cat_dom_sf"/>
</dbReference>
<feature type="active site" evidence="1">
    <location>
        <position position="167"/>
    </location>
</feature>
<evidence type="ECO:0000313" key="4">
    <source>
        <dbReference type="EMBL" id="OQV12841.1"/>
    </source>
</evidence>
<dbReference type="PRINTS" id="PR00480">
    <property type="entry name" value="ASTACIN"/>
</dbReference>
<gene>
    <name evidence="4" type="ORF">BV898_12862</name>
</gene>
<comment type="caution">
    <text evidence="1">Lacks conserved residue(s) required for the propagation of feature annotation.</text>
</comment>
<comment type="caution">
    <text evidence="4">The sequence shown here is derived from an EMBL/GenBank/DDBJ whole genome shotgun (WGS) entry which is preliminary data.</text>
</comment>
<dbReference type="SMART" id="SM00235">
    <property type="entry name" value="ZnMc"/>
    <property type="match status" value="1"/>
</dbReference>
<dbReference type="AlphaFoldDB" id="A0A1W0WCA7"/>
<keyword evidence="1 2" id="KW-0378">Hydrolase</keyword>
<keyword evidence="1 2" id="KW-0645">Protease</keyword>
<dbReference type="SUPFAM" id="SSF55486">
    <property type="entry name" value="Metalloproteases ('zincins'), catalytic domain"/>
    <property type="match status" value="1"/>
</dbReference>
<dbReference type="Proteomes" id="UP000192578">
    <property type="component" value="Unassembled WGS sequence"/>
</dbReference>
<organism evidence="4 5">
    <name type="scientific">Hypsibius exemplaris</name>
    <name type="common">Freshwater tardigrade</name>
    <dbReference type="NCBI Taxonomy" id="2072580"/>
    <lineage>
        <taxon>Eukaryota</taxon>
        <taxon>Metazoa</taxon>
        <taxon>Ecdysozoa</taxon>
        <taxon>Tardigrada</taxon>
        <taxon>Eutardigrada</taxon>
        <taxon>Parachela</taxon>
        <taxon>Hypsibioidea</taxon>
        <taxon>Hypsibiidae</taxon>
        <taxon>Hypsibius</taxon>
    </lineage>
</organism>
<dbReference type="PANTHER" id="PTHR10127">
    <property type="entry name" value="DISCOIDIN, CUB, EGF, LAMININ , AND ZINC METALLOPROTEASE DOMAIN CONTAINING"/>
    <property type="match status" value="1"/>
</dbReference>
<dbReference type="CDD" id="cd04280">
    <property type="entry name" value="ZnMc_astacin_like"/>
    <property type="match status" value="1"/>
</dbReference>
<keyword evidence="1 2" id="KW-0479">Metal-binding</keyword>
<feature type="binding site" evidence="1">
    <location>
        <position position="166"/>
    </location>
    <ligand>
        <name>Zn(2+)</name>
        <dbReference type="ChEBI" id="CHEBI:29105"/>
        <note>catalytic</note>
    </ligand>
</feature>
<keyword evidence="5" id="KW-1185">Reference proteome</keyword>
<dbReference type="InterPro" id="IPR034035">
    <property type="entry name" value="Astacin-like_dom"/>
</dbReference>
<dbReference type="InterPro" id="IPR006026">
    <property type="entry name" value="Peptidase_Metallo"/>
</dbReference>
<feature type="binding site" evidence="1">
    <location>
        <position position="170"/>
    </location>
    <ligand>
        <name>Zn(2+)</name>
        <dbReference type="ChEBI" id="CHEBI:29105"/>
        <note>catalytic</note>
    </ligand>
</feature>